<reference evidence="1" key="1">
    <citation type="submission" date="2014-11" db="EMBL/GenBank/DDBJ databases">
        <authorList>
            <person name="Malar M.C."/>
            <person name="Sen D."/>
            <person name="Tripathy S."/>
        </authorList>
    </citation>
    <scope>NUCLEOTIDE SEQUENCE</scope>
    <source>
        <strain evidence="1">BDU141951</strain>
    </source>
</reference>
<accession>A0A0C1YKK5</accession>
<reference evidence="1" key="3">
    <citation type="submission" date="2020-02" db="EMBL/GenBank/DDBJ databases">
        <authorList>
            <person name="Sarangi A.N."/>
            <person name="Ghosh S."/>
            <person name="Mukherjee M."/>
            <person name="Tripathy S."/>
        </authorList>
    </citation>
    <scope>NUCLEOTIDE SEQUENCE</scope>
    <source>
        <strain evidence="1">BDU141951</strain>
    </source>
</reference>
<name>A0A0C1YKK5_9CYAN</name>
<dbReference type="EMBL" id="JTHE02000003">
    <property type="protein sequence ID" value="NEV69961.1"/>
    <property type="molecule type" value="Genomic_DNA"/>
</dbReference>
<protein>
    <submittedName>
        <fullName evidence="1">Uncharacterized protein</fullName>
    </submittedName>
</protein>
<sequence>MATQTPEQLPKLPSADQRDAYEAKVNAELDKLNARIEEFKAKADQAKADAEINYHSTVEELTSRRDALLAKWEEMNNAGEAAWQDLQTGFETAWNELAKSFETAAQHFNK</sequence>
<organism evidence="1">
    <name type="scientific">Lyngbya confervoides BDU141951</name>
    <dbReference type="NCBI Taxonomy" id="1574623"/>
    <lineage>
        <taxon>Bacteria</taxon>
        <taxon>Bacillati</taxon>
        <taxon>Cyanobacteriota</taxon>
        <taxon>Cyanophyceae</taxon>
        <taxon>Oscillatoriophycideae</taxon>
        <taxon>Oscillatoriales</taxon>
        <taxon>Microcoleaceae</taxon>
        <taxon>Lyngbya</taxon>
    </lineage>
</organism>
<reference evidence="1" key="2">
    <citation type="journal article" date="2015" name="Genome Announc.">
        <title>Draft Genome Sequence of Filamentous Marine Cyanobacterium Lyngbya confervoides Strain BDU141951.</title>
        <authorList>
            <person name="Chandrababunaidu M.M."/>
            <person name="Sen D."/>
            <person name="Tripathy S."/>
        </authorList>
    </citation>
    <scope>NUCLEOTIDE SEQUENCE</scope>
    <source>
        <strain evidence="1">BDU141951</strain>
    </source>
</reference>
<dbReference type="AlphaFoldDB" id="A0A0C1YKK5"/>
<gene>
    <name evidence="1" type="ORF">QQ91_022975</name>
</gene>
<evidence type="ECO:0000313" key="1">
    <source>
        <dbReference type="EMBL" id="NEV69961.1"/>
    </source>
</evidence>
<proteinExistence type="predicted"/>
<comment type="caution">
    <text evidence="1">The sequence shown here is derived from an EMBL/GenBank/DDBJ whole genome shotgun (WGS) entry which is preliminary data.</text>
</comment>